<evidence type="ECO:0000313" key="6">
    <source>
        <dbReference type="EMBL" id="URE16128.1"/>
    </source>
</evidence>
<evidence type="ECO:0000256" key="4">
    <source>
        <dbReference type="SAM" id="MobiDB-lite"/>
    </source>
</evidence>
<feature type="region of interest" description="Disordered" evidence="4">
    <location>
        <begin position="28"/>
        <end position="92"/>
    </location>
</feature>
<dbReference type="AlphaFoldDB" id="A0A9E7GRS2"/>
<feature type="compositionally biased region" description="Low complexity" evidence="4">
    <location>
        <begin position="32"/>
        <end position="46"/>
    </location>
</feature>
<dbReference type="GO" id="GO:0003700">
    <property type="term" value="F:DNA-binding transcription factor activity"/>
    <property type="evidence" value="ECO:0007669"/>
    <property type="project" value="InterPro"/>
</dbReference>
<gene>
    <name evidence="6" type="ORF">MUK42_36721</name>
</gene>
<dbReference type="Proteomes" id="UP001055439">
    <property type="component" value="Chromosome 7"/>
</dbReference>
<dbReference type="Pfam" id="PF00010">
    <property type="entry name" value="HLH"/>
    <property type="match status" value="1"/>
</dbReference>
<comment type="similarity">
    <text evidence="1">Belongs to the bHLH protein family.</text>
</comment>
<evidence type="ECO:0000256" key="1">
    <source>
        <dbReference type="ARBA" id="ARBA00005510"/>
    </source>
</evidence>
<sequence>MGSSRKGSKPLWSWFRHFFLADHDHGVKRGSAAPPAGPDAAMVAAAKHFSHKRPPPSPSVPAAAAASNHTPPLPPPGLSSSSLCSPSSAASSLTGERLRAVGVVLVLERSRSAPDETRSMEATASRSSRGFDDDDDDDQEFAKREGFFFSHKDLTIKADGKGSGTDDLPTTPKSKHSAMEQRRRNKINDRQVTIMIMEMEHGLLRGKPHGSWLDYWLEGLLEVWTSKAKRHQIMSQGNSDERWKEHRVELFQILRELIPHSDQKRDKASFLLEVIEYIRFLQEKVQKNESSYPGWNQDNAKLMPWVKVYYRSFWKNAQNNNQTPVDGLSDPSQVIRNGSAPASVFAGQFDENDIPAAPAMLSNAPNPTQLDMTTSVPYKIMETVTGFAIADNMPSQAQPHWLGSSSPGDCAVSSEMLNEQEELIIDEGTISASASYSQGILTSLTQTLQSSGVDLSQANISVQINLGKRATNRRPTATTALSNYKDPDDPASTNQAVGRSMMGITNQESSQAAKRHKADNC</sequence>
<feature type="compositionally biased region" description="Low complexity" evidence="4">
    <location>
        <begin position="78"/>
        <end position="92"/>
    </location>
</feature>
<evidence type="ECO:0000256" key="3">
    <source>
        <dbReference type="ARBA" id="ARBA00023163"/>
    </source>
</evidence>
<dbReference type="Gene3D" id="4.10.280.10">
    <property type="entry name" value="Helix-loop-helix DNA-binding domain"/>
    <property type="match status" value="2"/>
</dbReference>
<feature type="region of interest" description="Disordered" evidence="4">
    <location>
        <begin position="158"/>
        <end position="185"/>
    </location>
</feature>
<evidence type="ECO:0000256" key="2">
    <source>
        <dbReference type="ARBA" id="ARBA00023015"/>
    </source>
</evidence>
<accession>A0A9E7GRS2</accession>
<dbReference type="SMART" id="SM00353">
    <property type="entry name" value="HLH"/>
    <property type="match status" value="1"/>
</dbReference>
<feature type="region of interest" description="Disordered" evidence="4">
    <location>
        <begin position="471"/>
        <end position="496"/>
    </location>
</feature>
<reference evidence="6" key="1">
    <citation type="submission" date="2022-05" db="EMBL/GenBank/DDBJ databases">
        <title>The Musa troglodytarum L. genome provides insights into the mechanism of non-climacteric behaviour and enrichment of carotenoids.</title>
        <authorList>
            <person name="Wang J."/>
        </authorList>
    </citation>
    <scope>NUCLEOTIDE SEQUENCE</scope>
    <source>
        <tissue evidence="6">Leaf</tissue>
    </source>
</reference>
<dbReference type="GO" id="GO:0046983">
    <property type="term" value="F:protein dimerization activity"/>
    <property type="evidence" value="ECO:0007669"/>
    <property type="project" value="InterPro"/>
</dbReference>
<dbReference type="PANTHER" id="PTHR46412">
    <property type="entry name" value="BES1-INTERACTING MYC-LIKE PROTEIN"/>
    <property type="match status" value="1"/>
</dbReference>
<dbReference type="CDD" id="cd11453">
    <property type="entry name" value="bHLH_AtBIM_like"/>
    <property type="match status" value="1"/>
</dbReference>
<dbReference type="EMBL" id="CP097509">
    <property type="protein sequence ID" value="URE16128.1"/>
    <property type="molecule type" value="Genomic_DNA"/>
</dbReference>
<keyword evidence="7" id="KW-1185">Reference proteome</keyword>
<dbReference type="SUPFAM" id="SSF47459">
    <property type="entry name" value="HLH, helix-loop-helix DNA-binding domain"/>
    <property type="match status" value="1"/>
</dbReference>
<protein>
    <submittedName>
        <fullName evidence="6">Transcription factor BIM2</fullName>
    </submittedName>
</protein>
<dbReference type="PROSITE" id="PS50888">
    <property type="entry name" value="BHLH"/>
    <property type="match status" value="1"/>
</dbReference>
<organism evidence="6 7">
    <name type="scientific">Musa troglodytarum</name>
    <name type="common">fe'i banana</name>
    <dbReference type="NCBI Taxonomy" id="320322"/>
    <lineage>
        <taxon>Eukaryota</taxon>
        <taxon>Viridiplantae</taxon>
        <taxon>Streptophyta</taxon>
        <taxon>Embryophyta</taxon>
        <taxon>Tracheophyta</taxon>
        <taxon>Spermatophyta</taxon>
        <taxon>Magnoliopsida</taxon>
        <taxon>Liliopsida</taxon>
        <taxon>Zingiberales</taxon>
        <taxon>Musaceae</taxon>
        <taxon>Musa</taxon>
    </lineage>
</organism>
<dbReference type="OrthoDB" id="690068at2759"/>
<dbReference type="InterPro" id="IPR011598">
    <property type="entry name" value="bHLH_dom"/>
</dbReference>
<dbReference type="PANTHER" id="PTHR46412:SF6">
    <property type="entry name" value="TRANSCRIPTION FACTOR BIM2"/>
    <property type="match status" value="1"/>
</dbReference>
<proteinExistence type="inferred from homology"/>
<feature type="domain" description="BHLH" evidence="5">
    <location>
        <begin position="231"/>
        <end position="281"/>
    </location>
</feature>
<keyword evidence="3" id="KW-0804">Transcription</keyword>
<keyword evidence="2" id="KW-0805">Transcription regulation</keyword>
<dbReference type="InterPro" id="IPR044295">
    <property type="entry name" value="BIM1/2/3"/>
</dbReference>
<name>A0A9E7GRS2_9LILI</name>
<evidence type="ECO:0000259" key="5">
    <source>
        <dbReference type="PROSITE" id="PS50888"/>
    </source>
</evidence>
<dbReference type="GO" id="GO:0006351">
    <property type="term" value="P:DNA-templated transcription"/>
    <property type="evidence" value="ECO:0007669"/>
    <property type="project" value="InterPro"/>
</dbReference>
<dbReference type="InterPro" id="IPR036638">
    <property type="entry name" value="HLH_DNA-bd_sf"/>
</dbReference>
<evidence type="ECO:0000313" key="7">
    <source>
        <dbReference type="Proteomes" id="UP001055439"/>
    </source>
</evidence>
<feature type="region of interest" description="Disordered" evidence="4">
    <location>
        <begin position="112"/>
        <end position="137"/>
    </location>
</feature>